<dbReference type="CDD" id="cd07389">
    <property type="entry name" value="MPP_PhoD"/>
    <property type="match status" value="1"/>
</dbReference>
<sequence length="476" mass="54735">EIDDIIFWRFPLEVQLTNEEQKVYYWINKTPKIYFYVPAVHQTMNQMFQSCNGFSLGADPATFPACLWEDVLNAHQTTHFHVMYGGGDQIYSDIVTKRCKPLLDWTQKLNLGSKYTQPMSEQFEADLDECYFKHYLDWFGKGYFNHPVNETYQPYFPIAMAMIPMVNIFDDHDIIDGFGTYSNSVMRSPVFKGVGRIAFKNYMLFQHQSLPSEPEDPNSCYVYGAAKGPYIEEYSRSVVVRAGVDVLFLGLDCRTERKLNQVVTKETYEKVFKRVREEVAASNGAIKHLVVMLGVPIFYPRLVFLEKMLTSRVLSGIKYLAVKGLFMKNLVNRFDHGIEILDDLNDHWCAGSHKKERNELVQRMMKFASDTKVRVSILSGDVHLAAVGFFRDPKISDIADDPSYMVNIVSSAITNTPPGDLLAKLLKFRNKTHRLHQAKESLLSVFALEPDGTKRKNTYLLNKRNWCAIEPVNQAK</sequence>
<organism evidence="2 3">
    <name type="scientific">Tortispora caseinolytica NRRL Y-17796</name>
    <dbReference type="NCBI Taxonomy" id="767744"/>
    <lineage>
        <taxon>Eukaryota</taxon>
        <taxon>Fungi</taxon>
        <taxon>Dikarya</taxon>
        <taxon>Ascomycota</taxon>
        <taxon>Saccharomycotina</taxon>
        <taxon>Trigonopsidomycetes</taxon>
        <taxon>Trigonopsidales</taxon>
        <taxon>Trigonopsidaceae</taxon>
        <taxon>Tortispora</taxon>
    </lineage>
</organism>
<dbReference type="Gene3D" id="3.60.21.70">
    <property type="entry name" value="PhoD-like phosphatase"/>
    <property type="match status" value="1"/>
</dbReference>
<feature type="domain" description="PhoD-like phosphatase" evidence="1">
    <location>
        <begin position="50"/>
        <end position="310"/>
    </location>
</feature>
<dbReference type="OrthoDB" id="2419400at2759"/>
<dbReference type="InterPro" id="IPR043904">
    <property type="entry name" value="PhoD_2-like"/>
</dbReference>
<dbReference type="PANTHER" id="PTHR46689:SF1">
    <property type="entry name" value="PHOD-LIKE PHOSPHATASE DOMAIN-CONTAINING PROTEIN"/>
    <property type="match status" value="1"/>
</dbReference>
<evidence type="ECO:0000313" key="3">
    <source>
        <dbReference type="Proteomes" id="UP000095023"/>
    </source>
</evidence>
<evidence type="ECO:0000259" key="1">
    <source>
        <dbReference type="Pfam" id="PF19050"/>
    </source>
</evidence>
<reference evidence="3" key="1">
    <citation type="submission" date="2016-02" db="EMBL/GenBank/DDBJ databases">
        <title>Comparative genomics of biotechnologically important yeasts.</title>
        <authorList>
            <consortium name="DOE Joint Genome Institute"/>
            <person name="Riley R."/>
            <person name="Haridas S."/>
            <person name="Wolfe K.H."/>
            <person name="Lopes M.R."/>
            <person name="Hittinger C.T."/>
            <person name="Goker M."/>
            <person name="Salamov A."/>
            <person name="Wisecaver J."/>
            <person name="Long T.M."/>
            <person name="Aerts A.L."/>
            <person name="Barry K."/>
            <person name="Choi C."/>
            <person name="Clum A."/>
            <person name="Coughlan A.Y."/>
            <person name="Deshpande S."/>
            <person name="Douglass A.P."/>
            <person name="Hanson S.J."/>
            <person name="Klenk H.-P."/>
            <person name="Labutti K."/>
            <person name="Lapidus A."/>
            <person name="Lindquist E."/>
            <person name="Lipzen A."/>
            <person name="Meier-Kolthoff J.P."/>
            <person name="Ohm R.A."/>
            <person name="Otillar R.P."/>
            <person name="Pangilinan J."/>
            <person name="Peng Y."/>
            <person name="Rokas A."/>
            <person name="Rosa C.A."/>
            <person name="Scheuner C."/>
            <person name="Sibirny A.A."/>
            <person name="Slot J.C."/>
            <person name="Stielow J.B."/>
            <person name="Sun H."/>
            <person name="Kurtzman C.P."/>
            <person name="Blackwell M."/>
            <person name="Jeffries T.W."/>
            <person name="Grigoriev I.V."/>
        </authorList>
    </citation>
    <scope>NUCLEOTIDE SEQUENCE [LARGE SCALE GENOMIC DNA]</scope>
    <source>
        <strain evidence="3">NRRL Y-17796</strain>
    </source>
</reference>
<feature type="domain" description="PhoD-like phosphatase" evidence="1">
    <location>
        <begin position="314"/>
        <end position="471"/>
    </location>
</feature>
<dbReference type="EMBL" id="KV453843">
    <property type="protein sequence ID" value="ODV88579.1"/>
    <property type="molecule type" value="Genomic_DNA"/>
</dbReference>
<feature type="non-terminal residue" evidence="2">
    <location>
        <position position="476"/>
    </location>
</feature>
<keyword evidence="3" id="KW-1185">Reference proteome</keyword>
<dbReference type="InterPro" id="IPR038607">
    <property type="entry name" value="PhoD-like_sf"/>
</dbReference>
<protein>
    <recommendedName>
        <fullName evidence="1">PhoD-like phosphatase domain-containing protein</fullName>
    </recommendedName>
</protein>
<dbReference type="Pfam" id="PF19050">
    <property type="entry name" value="PhoD_2"/>
    <property type="match status" value="2"/>
</dbReference>
<gene>
    <name evidence="2" type="ORF">CANCADRAFT_17296</name>
</gene>
<accession>A0A1E4TA09</accession>
<dbReference type="Proteomes" id="UP000095023">
    <property type="component" value="Unassembled WGS sequence"/>
</dbReference>
<feature type="non-terminal residue" evidence="2">
    <location>
        <position position="1"/>
    </location>
</feature>
<name>A0A1E4TA09_9ASCO</name>
<evidence type="ECO:0000313" key="2">
    <source>
        <dbReference type="EMBL" id="ODV88579.1"/>
    </source>
</evidence>
<proteinExistence type="predicted"/>
<dbReference type="GO" id="GO:0005886">
    <property type="term" value="C:plasma membrane"/>
    <property type="evidence" value="ECO:0007669"/>
    <property type="project" value="EnsemblFungi"/>
</dbReference>
<dbReference type="InterPro" id="IPR018946">
    <property type="entry name" value="PhoD-like_MPP"/>
</dbReference>
<dbReference type="AlphaFoldDB" id="A0A1E4TA09"/>
<dbReference type="PANTHER" id="PTHR46689">
    <property type="entry name" value="MEMBRANE PROTEIN, PUTATIVE-RELATED"/>
    <property type="match status" value="1"/>
</dbReference>